<evidence type="ECO:0000313" key="1">
    <source>
        <dbReference type="EMBL" id="KAJ2901056.1"/>
    </source>
</evidence>
<keyword evidence="2" id="KW-1185">Reference proteome</keyword>
<dbReference type="Proteomes" id="UP001139981">
    <property type="component" value="Unassembled WGS sequence"/>
</dbReference>
<dbReference type="EMBL" id="JANBVB010000001">
    <property type="protein sequence ID" value="KAJ2901056.1"/>
    <property type="molecule type" value="Genomic_DNA"/>
</dbReference>
<organism evidence="1 2">
    <name type="scientific">Coemansia aciculifera</name>
    <dbReference type="NCBI Taxonomy" id="417176"/>
    <lineage>
        <taxon>Eukaryota</taxon>
        <taxon>Fungi</taxon>
        <taxon>Fungi incertae sedis</taxon>
        <taxon>Zoopagomycota</taxon>
        <taxon>Kickxellomycotina</taxon>
        <taxon>Kickxellomycetes</taxon>
        <taxon>Kickxellales</taxon>
        <taxon>Kickxellaceae</taxon>
        <taxon>Coemansia</taxon>
    </lineage>
</organism>
<sequence length="356" mass="38668">MDAEAAFVRQLFTKVLSSNEALSCDAVLLSGGLDTSIASETLKLQAGSQLRTGITVTIDPAHNKPGLFSNSEPQDIHYARKIADKLGLEHHILTPTLDELFFDTGDEESALELCVRVRQTFDGMELRNAVVIAHALEHAKAIGCQRVCTGDGADELFAGYSFMQGMSDGDLQKYTLNMVQTMSFCAVPLAKGLGLEVWSPFLDPRIVEYATTRGASRDFKVGQFEGALHGKLVLRVAFPEVVSAGRKKEPIECGCGTTVMPALAELAVTDEEFERDARAALDKHGIVVRDKERLVYFRTFQRAVLCGGDGDQNKSLDRATGAGSSAFCPDCKFRLRDGTSFCSVCGLYPARPIAKD</sequence>
<comment type="caution">
    <text evidence="1">The sequence shown here is derived from an EMBL/GenBank/DDBJ whole genome shotgun (WGS) entry which is preliminary data.</text>
</comment>
<reference evidence="1" key="1">
    <citation type="submission" date="2022-07" db="EMBL/GenBank/DDBJ databases">
        <title>Phylogenomic reconstructions and comparative analyses of Kickxellomycotina fungi.</title>
        <authorList>
            <person name="Reynolds N.K."/>
            <person name="Stajich J.E."/>
            <person name="Barry K."/>
            <person name="Grigoriev I.V."/>
            <person name="Crous P."/>
            <person name="Smith M.E."/>
        </authorList>
    </citation>
    <scope>NUCLEOTIDE SEQUENCE</scope>
    <source>
        <strain evidence="1">CBS 190363</strain>
    </source>
</reference>
<evidence type="ECO:0000313" key="2">
    <source>
        <dbReference type="Proteomes" id="UP001139981"/>
    </source>
</evidence>
<name>A0ACC1MBS1_9FUNG</name>
<gene>
    <name evidence="1" type="ORF">IWW38_000021</name>
</gene>
<accession>A0ACC1MBS1</accession>
<proteinExistence type="predicted"/>
<protein>
    <submittedName>
        <fullName evidence="1">Uncharacterized protein</fullName>
    </submittedName>
</protein>